<dbReference type="EMBL" id="SMLM01000004">
    <property type="protein sequence ID" value="TFY99185.1"/>
    <property type="molecule type" value="Genomic_DNA"/>
</dbReference>
<organism evidence="2 3">
    <name type="scientific">Ramlibacter henchirensis</name>
    <dbReference type="NCBI Taxonomy" id="204072"/>
    <lineage>
        <taxon>Bacteria</taxon>
        <taxon>Pseudomonadati</taxon>
        <taxon>Pseudomonadota</taxon>
        <taxon>Betaproteobacteria</taxon>
        <taxon>Burkholderiales</taxon>
        <taxon>Comamonadaceae</taxon>
        <taxon>Ramlibacter</taxon>
    </lineage>
</organism>
<sequence length="205" mass="22423">MKFDLLRMGVVYLHLIACCIALGTVFMSDLRLVRGLLRSEGGKVEADHLAGLHHTLARSLLALWVTGFAVVSMDVWKSGADVMLNPKLQAKFFVVLLLTLNGLALERFVLPAMKKAGALMRLTLTNRLLAVFVGAVSAVSWFYAAALGVGRPLNWQFSLAQIMAAWPMLVFGGFFLMVTLTAWVEYVSRGGAAALERMPLRAVAR</sequence>
<keyword evidence="1" id="KW-0472">Membrane</keyword>
<protein>
    <recommendedName>
        <fullName evidence="4">DUF2214 family protein</fullName>
    </recommendedName>
</protein>
<dbReference type="Proteomes" id="UP000298180">
    <property type="component" value="Unassembled WGS sequence"/>
</dbReference>
<gene>
    <name evidence="2" type="ORF">EZ313_21680</name>
</gene>
<evidence type="ECO:0000313" key="3">
    <source>
        <dbReference type="Proteomes" id="UP000298180"/>
    </source>
</evidence>
<dbReference type="AlphaFoldDB" id="A0A4Z0BIM3"/>
<keyword evidence="1" id="KW-0812">Transmembrane</keyword>
<dbReference type="RefSeq" id="WP_135265411.1">
    <property type="nucleotide sequence ID" value="NZ_SMLM01000004.1"/>
</dbReference>
<name>A0A4Z0BIM3_9BURK</name>
<comment type="caution">
    <text evidence="2">The sequence shown here is derived from an EMBL/GenBank/DDBJ whole genome shotgun (WGS) entry which is preliminary data.</text>
</comment>
<feature type="transmembrane region" description="Helical" evidence="1">
    <location>
        <begin position="126"/>
        <end position="144"/>
    </location>
</feature>
<evidence type="ECO:0000256" key="1">
    <source>
        <dbReference type="SAM" id="Phobius"/>
    </source>
</evidence>
<keyword evidence="1" id="KW-1133">Transmembrane helix</keyword>
<dbReference type="OrthoDB" id="6890349at2"/>
<evidence type="ECO:0008006" key="4">
    <source>
        <dbReference type="Google" id="ProtNLM"/>
    </source>
</evidence>
<reference evidence="2 3" key="1">
    <citation type="submission" date="2019-03" db="EMBL/GenBank/DDBJ databases">
        <title>Ramlibacter henchirensis DSM 14656, whole genome shotgun sequence.</title>
        <authorList>
            <person name="Zhang X."/>
            <person name="Feng G."/>
            <person name="Zhu H."/>
        </authorList>
    </citation>
    <scope>NUCLEOTIDE SEQUENCE [LARGE SCALE GENOMIC DNA]</scope>
    <source>
        <strain evidence="2 3">DSM 14656</strain>
    </source>
</reference>
<proteinExistence type="predicted"/>
<evidence type="ECO:0000313" key="2">
    <source>
        <dbReference type="EMBL" id="TFY99185.1"/>
    </source>
</evidence>
<feature type="transmembrane region" description="Helical" evidence="1">
    <location>
        <begin position="164"/>
        <end position="188"/>
    </location>
</feature>
<feature type="transmembrane region" description="Helical" evidence="1">
    <location>
        <begin position="12"/>
        <end position="34"/>
    </location>
</feature>
<feature type="transmembrane region" description="Helical" evidence="1">
    <location>
        <begin position="88"/>
        <end position="105"/>
    </location>
</feature>
<keyword evidence="3" id="KW-1185">Reference proteome</keyword>
<accession>A0A4Z0BIM3</accession>